<dbReference type="InterPro" id="IPR029033">
    <property type="entry name" value="His_PPase_superfam"/>
</dbReference>
<name>A0A1N7A5A4_9RHOB</name>
<dbReference type="Proteomes" id="UP000323956">
    <property type="component" value="Unassembled WGS sequence"/>
</dbReference>
<proteinExistence type="predicted"/>
<evidence type="ECO:0000313" key="2">
    <source>
        <dbReference type="Proteomes" id="UP000323956"/>
    </source>
</evidence>
<accession>A0A1N7A5A4</accession>
<dbReference type="RefSeq" id="WP_114669518.1">
    <property type="nucleotide sequence ID" value="NZ_FTMK01000042.1"/>
</dbReference>
<dbReference type="InterPro" id="IPR050275">
    <property type="entry name" value="PGM_Phosphatase"/>
</dbReference>
<evidence type="ECO:0000313" key="1">
    <source>
        <dbReference type="EMBL" id="SIR34166.1"/>
    </source>
</evidence>
<gene>
    <name evidence="1" type="ORF">SAMN05421641_14213</name>
</gene>
<dbReference type="OrthoDB" id="9781415at2"/>
<dbReference type="AlphaFoldDB" id="A0A1N7A5A4"/>
<sequence length="185" mass="20376">MAEFWFIRHFRTPWNSQGRLQGQRDIALDDPLGVQDMATLAANRQALAGRDFALVLSSPLGRARHTAELHGFAPEPDPDLAEIAFGDWEGRTWADLEAAHPGLWQTAPHRLALGETFADFTARIMRVRQRVLAAPGPVLAFGHGAWLGGLRLVLDGGEGMPRQALGNGELVRLDLTERENVEGNR</sequence>
<dbReference type="InterPro" id="IPR013078">
    <property type="entry name" value="His_Pase_superF_clade-1"/>
</dbReference>
<dbReference type="GO" id="GO:0016791">
    <property type="term" value="F:phosphatase activity"/>
    <property type="evidence" value="ECO:0007669"/>
    <property type="project" value="TreeGrafter"/>
</dbReference>
<dbReference type="SUPFAM" id="SSF53254">
    <property type="entry name" value="Phosphoglycerate mutase-like"/>
    <property type="match status" value="1"/>
</dbReference>
<reference evidence="1 2" key="1">
    <citation type="submission" date="2017-01" db="EMBL/GenBank/DDBJ databases">
        <authorList>
            <person name="Varghese N."/>
            <person name="Submissions S."/>
        </authorList>
    </citation>
    <scope>NUCLEOTIDE SEQUENCE [LARGE SCALE GENOMIC DNA]</scope>
    <source>
        <strain evidence="1 2">ATCC 700171</strain>
    </source>
</reference>
<dbReference type="EMBL" id="FTMK01000042">
    <property type="protein sequence ID" value="SIR34166.1"/>
    <property type="molecule type" value="Genomic_DNA"/>
</dbReference>
<dbReference type="Pfam" id="PF00300">
    <property type="entry name" value="His_Phos_1"/>
    <property type="match status" value="1"/>
</dbReference>
<dbReference type="PANTHER" id="PTHR48100:SF1">
    <property type="entry name" value="HISTIDINE PHOSPHATASE FAMILY PROTEIN-RELATED"/>
    <property type="match status" value="1"/>
</dbReference>
<dbReference type="PANTHER" id="PTHR48100">
    <property type="entry name" value="BROAD-SPECIFICITY PHOSPHATASE YOR283W-RELATED"/>
    <property type="match status" value="1"/>
</dbReference>
<dbReference type="GO" id="GO:0005737">
    <property type="term" value="C:cytoplasm"/>
    <property type="evidence" value="ECO:0007669"/>
    <property type="project" value="TreeGrafter"/>
</dbReference>
<dbReference type="Gene3D" id="3.40.50.1240">
    <property type="entry name" value="Phosphoglycerate mutase-like"/>
    <property type="match status" value="1"/>
</dbReference>
<dbReference type="SMART" id="SM00855">
    <property type="entry name" value="PGAM"/>
    <property type="match status" value="1"/>
</dbReference>
<dbReference type="CDD" id="cd07067">
    <property type="entry name" value="HP_PGM_like"/>
    <property type="match status" value="1"/>
</dbReference>
<organism evidence="1 2">
    <name type="scientific">Paracoccus thiocyanatus</name>
    <dbReference type="NCBI Taxonomy" id="34006"/>
    <lineage>
        <taxon>Bacteria</taxon>
        <taxon>Pseudomonadati</taxon>
        <taxon>Pseudomonadota</taxon>
        <taxon>Alphaproteobacteria</taxon>
        <taxon>Rhodobacterales</taxon>
        <taxon>Paracoccaceae</taxon>
        <taxon>Paracoccus</taxon>
    </lineage>
</organism>
<protein>
    <submittedName>
        <fullName evidence="1">Probable phosphoglycerate mutase</fullName>
    </submittedName>
</protein>